<protein>
    <recommendedName>
        <fullName evidence="4">PASTA domain-containing protein</fullName>
    </recommendedName>
</protein>
<dbReference type="InterPro" id="IPR005543">
    <property type="entry name" value="PASTA_dom"/>
</dbReference>
<dbReference type="PANTHER" id="PTHR30627:SF1">
    <property type="entry name" value="PEPTIDOGLYCAN D,D-TRANSPEPTIDASE FTSI"/>
    <property type="match status" value="1"/>
</dbReference>
<dbReference type="OrthoDB" id="9804124at2"/>
<dbReference type="GO" id="GO:0005886">
    <property type="term" value="C:plasma membrane"/>
    <property type="evidence" value="ECO:0007669"/>
    <property type="project" value="TreeGrafter"/>
</dbReference>
<dbReference type="InterPro" id="IPR001460">
    <property type="entry name" value="PCN-bd_Tpept"/>
</dbReference>
<comment type="subcellular location">
    <subcellularLocation>
        <location evidence="1">Membrane</location>
    </subcellularLocation>
</comment>
<dbReference type="SUPFAM" id="SSF56519">
    <property type="entry name" value="Penicillin binding protein dimerisation domain"/>
    <property type="match status" value="1"/>
</dbReference>
<dbReference type="PROSITE" id="PS51178">
    <property type="entry name" value="PASTA"/>
    <property type="match status" value="1"/>
</dbReference>
<dbReference type="InterPro" id="IPR036138">
    <property type="entry name" value="PBP_dimer_sf"/>
</dbReference>
<dbReference type="Pfam" id="PF00905">
    <property type="entry name" value="Transpeptidase"/>
    <property type="match status" value="1"/>
</dbReference>
<sequence>MKRRANIRILLSFLVVTIVFALVSANVFVVSILGWHINSSTSIRDKVEGMYVVEEDIIAKRGNIIDRNGNILAQDVTAYTLYANIDPDRFSANGDAAHVVDKEAAATIIASVIDSEYNDVLAILNSEGSKEVQFGTKGKYLSLSQKQKLEASDISGLGFYEIVQRSYLSDTLATTLIGRSIFDEESGEQNGIMGIESYYNDILTGVNGSVVFRQDSDNYRFETFENLSRDAINGMDVVLTIDRGIQEELEIALQTLLTSDLVHASEAWGAVMNIKTGEILAFADRPAFDATDPETTYLNRGTQYQYEPGSTMKTFTIASAIDNGAVTPTSTFDSSPFYIGLDANGKAIRVTSGQKNIGVVNNADYEQYGTITHYLGYQKSSNVGIADILVNHLNPEELKNDLLELGFFDNVTSDRIPDETGYLVWDGPREKINNGFGQGSTVTMLQILQGYSAIFGDGTVVKPYFVKQIIDTANNTIEYEAQKQTLNKVYKESTVQTVRDLMYENVESVDLTRFKMDEVSVMAKSGTAQLVIDGAYSRSQYIFSAALGFPYEDPEYMMYFAYQTGNHATRNSANIMKNVVRKVVSTYPISSGETDYVPEGESFTMTNLINLPVTLAKDRLAENKITPIIFGDGSTVINQYPKDGQSYMGSDKVLLFTSTSNIIMPDMTGWTMKEVRAFSDTVSLTLKASGSGYVKSQSIPQGTVVETGGVLEITLE</sequence>
<comment type="similarity">
    <text evidence="2">Belongs to the transpeptidase family.</text>
</comment>
<name>A0A0X8GZ90_9FIRM</name>
<evidence type="ECO:0000313" key="6">
    <source>
        <dbReference type="Proteomes" id="UP000063781"/>
    </source>
</evidence>
<dbReference type="KEGG" id="erl:AOC36_04065"/>
<dbReference type="AlphaFoldDB" id="A0A0X8GZ90"/>
<dbReference type="Proteomes" id="UP000063781">
    <property type="component" value="Chromosome"/>
</dbReference>
<feature type="domain" description="PASTA" evidence="4">
    <location>
        <begin position="658"/>
        <end position="716"/>
    </location>
</feature>
<reference evidence="5 6" key="1">
    <citation type="submission" date="2015-10" db="EMBL/GenBank/DDBJ databases">
        <title>Erysipelothrix larvae sp. LV19 isolated from the larval gut of the rhinoceros beetle, Trypoxylus dichotomus.</title>
        <authorList>
            <person name="Lim S."/>
            <person name="Kim B.-C."/>
        </authorList>
    </citation>
    <scope>NUCLEOTIDE SEQUENCE [LARGE SCALE GENOMIC DNA]</scope>
    <source>
        <strain evidence="5 6">LV19</strain>
    </source>
</reference>
<dbReference type="InterPro" id="IPR012338">
    <property type="entry name" value="Beta-lactam/transpept-like"/>
</dbReference>
<proteinExistence type="inferred from homology"/>
<dbReference type="GO" id="GO:0071555">
    <property type="term" value="P:cell wall organization"/>
    <property type="evidence" value="ECO:0007669"/>
    <property type="project" value="TreeGrafter"/>
</dbReference>
<dbReference type="EMBL" id="CP013213">
    <property type="protein sequence ID" value="AMC93175.1"/>
    <property type="molecule type" value="Genomic_DNA"/>
</dbReference>
<dbReference type="Gene3D" id="3.90.1310.10">
    <property type="entry name" value="Penicillin-binding protein 2a (Domain 2)"/>
    <property type="match status" value="1"/>
</dbReference>
<evidence type="ECO:0000256" key="2">
    <source>
        <dbReference type="ARBA" id="ARBA00007171"/>
    </source>
</evidence>
<dbReference type="Pfam" id="PF03793">
    <property type="entry name" value="PASTA"/>
    <property type="match status" value="2"/>
</dbReference>
<accession>A0A0X8GZ90</accession>
<dbReference type="GO" id="GO:0008658">
    <property type="term" value="F:penicillin binding"/>
    <property type="evidence" value="ECO:0007669"/>
    <property type="project" value="InterPro"/>
</dbReference>
<dbReference type="SUPFAM" id="SSF56601">
    <property type="entry name" value="beta-lactamase/transpeptidase-like"/>
    <property type="match status" value="1"/>
</dbReference>
<dbReference type="CDD" id="cd06575">
    <property type="entry name" value="PASTA_Pbp2x-like_2"/>
    <property type="match status" value="1"/>
</dbReference>
<dbReference type="STRING" id="1514105.AOC36_04065"/>
<evidence type="ECO:0000313" key="5">
    <source>
        <dbReference type="EMBL" id="AMC93175.1"/>
    </source>
</evidence>
<dbReference type="InterPro" id="IPR005311">
    <property type="entry name" value="PBP_dimer"/>
</dbReference>
<dbReference type="InterPro" id="IPR050515">
    <property type="entry name" value="Beta-lactam/transpept"/>
</dbReference>
<keyword evidence="6" id="KW-1185">Reference proteome</keyword>
<dbReference type="RefSeq" id="WP_067631685.1">
    <property type="nucleotide sequence ID" value="NZ_CP013213.1"/>
</dbReference>
<evidence type="ECO:0000259" key="4">
    <source>
        <dbReference type="PROSITE" id="PS51178"/>
    </source>
</evidence>
<dbReference type="SUPFAM" id="SSF54184">
    <property type="entry name" value="Penicillin-binding protein 2x (pbp-2x), c-terminal domain"/>
    <property type="match status" value="2"/>
</dbReference>
<keyword evidence="3" id="KW-0472">Membrane</keyword>
<dbReference type="Gene3D" id="3.30.70.2110">
    <property type="match status" value="1"/>
</dbReference>
<dbReference type="PANTHER" id="PTHR30627">
    <property type="entry name" value="PEPTIDOGLYCAN D,D-TRANSPEPTIDASE"/>
    <property type="match status" value="1"/>
</dbReference>
<evidence type="ECO:0000256" key="3">
    <source>
        <dbReference type="ARBA" id="ARBA00023136"/>
    </source>
</evidence>
<dbReference type="Pfam" id="PF03717">
    <property type="entry name" value="PBP_dimer"/>
    <property type="match status" value="1"/>
</dbReference>
<dbReference type="CDD" id="cd06576">
    <property type="entry name" value="PASTA_Pbp2x-like_1"/>
    <property type="match status" value="1"/>
</dbReference>
<gene>
    <name evidence="5" type="ORF">AOC36_04065</name>
</gene>
<organism evidence="5 6">
    <name type="scientific">Erysipelothrix larvae</name>
    <dbReference type="NCBI Taxonomy" id="1514105"/>
    <lineage>
        <taxon>Bacteria</taxon>
        <taxon>Bacillati</taxon>
        <taxon>Bacillota</taxon>
        <taxon>Erysipelotrichia</taxon>
        <taxon>Erysipelotrichales</taxon>
        <taxon>Erysipelotrichaceae</taxon>
        <taxon>Erysipelothrix</taxon>
    </lineage>
</organism>
<dbReference type="SMART" id="SM00740">
    <property type="entry name" value="PASTA"/>
    <property type="match status" value="2"/>
</dbReference>
<dbReference type="Gene3D" id="2.20.70.70">
    <property type="match status" value="1"/>
</dbReference>
<evidence type="ECO:0000256" key="1">
    <source>
        <dbReference type="ARBA" id="ARBA00004370"/>
    </source>
</evidence>
<dbReference type="Gene3D" id="3.40.710.10">
    <property type="entry name" value="DD-peptidase/beta-lactamase superfamily"/>
    <property type="match status" value="1"/>
</dbReference>